<accession>A0A0V1HB18</accession>
<dbReference type="GO" id="GO:0030527">
    <property type="term" value="F:structural constituent of chromatin"/>
    <property type="evidence" value="ECO:0007669"/>
    <property type="project" value="InterPro"/>
</dbReference>
<dbReference type="SUPFAM" id="SSF47113">
    <property type="entry name" value="Histone-fold"/>
    <property type="match status" value="1"/>
</dbReference>
<comment type="similarity">
    <text evidence="1">Belongs to the histone H2A family.</text>
</comment>
<comment type="subunit">
    <text evidence="1">The nucleosome is a histone octamer containing two molecules each of H2A, H2B, H3 and H4 assembled in one H3-H4 heterotetramer and two H2A-H2B heterodimers. The octamer wraps approximately 147 bp of DNA.</text>
</comment>
<organism evidence="3 4">
    <name type="scientific">Trichinella zimbabwensis</name>
    <dbReference type="NCBI Taxonomy" id="268475"/>
    <lineage>
        <taxon>Eukaryota</taxon>
        <taxon>Metazoa</taxon>
        <taxon>Ecdysozoa</taxon>
        <taxon>Nematoda</taxon>
        <taxon>Enoplea</taxon>
        <taxon>Dorylaimia</taxon>
        <taxon>Trichinellida</taxon>
        <taxon>Trichinellidae</taxon>
        <taxon>Trichinella</taxon>
    </lineage>
</organism>
<name>A0A0V1HB18_9BILA</name>
<dbReference type="STRING" id="268475.A0A0V1HB18"/>
<keyword evidence="4" id="KW-1185">Reference proteome</keyword>
<keyword evidence="1" id="KW-0544">Nucleosome core</keyword>
<keyword evidence="2" id="KW-0812">Transmembrane</keyword>
<keyword evidence="1" id="KW-0238">DNA-binding</keyword>
<evidence type="ECO:0000256" key="2">
    <source>
        <dbReference type="SAM" id="Phobius"/>
    </source>
</evidence>
<feature type="transmembrane region" description="Helical" evidence="2">
    <location>
        <begin position="7"/>
        <end position="28"/>
    </location>
</feature>
<dbReference type="EMBL" id="JYDP01000100">
    <property type="protein sequence ID" value="KRZ07542.1"/>
    <property type="molecule type" value="Genomic_DNA"/>
</dbReference>
<gene>
    <name evidence="3" type="primary">HTA1</name>
    <name evidence="3" type="ORF">T11_11145</name>
</gene>
<dbReference type="AlphaFoldDB" id="A0A0V1HB18"/>
<evidence type="ECO:0000313" key="4">
    <source>
        <dbReference type="Proteomes" id="UP000055024"/>
    </source>
</evidence>
<proteinExistence type="inferred from homology"/>
<keyword evidence="2" id="KW-0472">Membrane</keyword>
<dbReference type="Proteomes" id="UP000055024">
    <property type="component" value="Unassembled WGS sequence"/>
</dbReference>
<keyword evidence="2" id="KW-1133">Transmembrane helix</keyword>
<dbReference type="SMART" id="SM00414">
    <property type="entry name" value="H2A"/>
    <property type="match status" value="1"/>
</dbReference>
<dbReference type="GO" id="GO:0000786">
    <property type="term" value="C:nucleosome"/>
    <property type="evidence" value="ECO:0007669"/>
    <property type="project" value="UniProtKB-KW"/>
</dbReference>
<evidence type="ECO:0000256" key="1">
    <source>
        <dbReference type="RuleBase" id="RU003767"/>
    </source>
</evidence>
<dbReference type="GO" id="GO:0005634">
    <property type="term" value="C:nucleus"/>
    <property type="evidence" value="ECO:0007669"/>
    <property type="project" value="UniProtKB-SubCell"/>
</dbReference>
<dbReference type="PRINTS" id="PR00620">
    <property type="entry name" value="HISTONEH2A"/>
</dbReference>
<dbReference type="OrthoDB" id="5918422at2759"/>
<comment type="subcellular location">
    <subcellularLocation>
        <location evidence="1">Nucleus</location>
    </subcellularLocation>
</comment>
<protein>
    <recommendedName>
        <fullName evidence="1">Histone H2A</fullName>
    </recommendedName>
</protein>
<evidence type="ECO:0000313" key="3">
    <source>
        <dbReference type="EMBL" id="KRZ07542.1"/>
    </source>
</evidence>
<keyword evidence="1" id="KW-0158">Chromosome</keyword>
<dbReference type="GO" id="GO:0003677">
    <property type="term" value="F:DNA binding"/>
    <property type="evidence" value="ECO:0007669"/>
    <property type="project" value="UniProtKB-KW"/>
</dbReference>
<dbReference type="CDD" id="cd00074">
    <property type="entry name" value="HFD_H2A"/>
    <property type="match status" value="1"/>
</dbReference>
<keyword evidence="1" id="KW-0539">Nucleus</keyword>
<sequence length="228" mass="25983">MKQYRQYTVSSCLSLMEYCFFSLGYFALNHFVKSNQCGFCKRKIEETVRFERINDEFSKSCSKKFLNKFQERVRAEDEQEGDAELCRQQTNEFQNADSEIQSNEQEENFLIPVGVIEKALQEKFPDLSVSTGAAVYFTAVLEYLLAELVDISGTAAKNLKRSRIDPSAMAASLLNDNELRSLFESKSFEESFAEKSVYLACGEVEVDAASTSSSRPKETRKCLLLVYD</sequence>
<dbReference type="GO" id="GO:0046982">
    <property type="term" value="F:protein heterodimerization activity"/>
    <property type="evidence" value="ECO:0007669"/>
    <property type="project" value="InterPro"/>
</dbReference>
<dbReference type="PANTHER" id="PTHR23430">
    <property type="entry name" value="HISTONE H2A"/>
    <property type="match status" value="1"/>
</dbReference>
<dbReference type="Gene3D" id="1.10.20.10">
    <property type="entry name" value="Histone, subunit A"/>
    <property type="match status" value="1"/>
</dbReference>
<dbReference type="InterPro" id="IPR002119">
    <property type="entry name" value="Histone_H2A"/>
</dbReference>
<reference evidence="3 4" key="1">
    <citation type="submission" date="2015-01" db="EMBL/GenBank/DDBJ databases">
        <title>Evolution of Trichinella species and genotypes.</title>
        <authorList>
            <person name="Korhonen P.K."/>
            <person name="Edoardo P."/>
            <person name="Giuseppe L.R."/>
            <person name="Gasser R.B."/>
        </authorList>
    </citation>
    <scope>NUCLEOTIDE SEQUENCE [LARGE SCALE GENOMIC DNA]</scope>
    <source>
        <strain evidence="3">ISS1029</strain>
    </source>
</reference>
<comment type="caution">
    <text evidence="3">The sequence shown here is derived from an EMBL/GenBank/DDBJ whole genome shotgun (WGS) entry which is preliminary data.</text>
</comment>
<dbReference type="InterPro" id="IPR009072">
    <property type="entry name" value="Histone-fold"/>
</dbReference>